<reference evidence="2" key="1">
    <citation type="journal article" date="2020" name="Stud. Mycol.">
        <title>101 Dothideomycetes genomes: a test case for predicting lifestyles and emergence of pathogens.</title>
        <authorList>
            <person name="Haridas S."/>
            <person name="Albert R."/>
            <person name="Binder M."/>
            <person name="Bloem J."/>
            <person name="Labutti K."/>
            <person name="Salamov A."/>
            <person name="Andreopoulos B."/>
            <person name="Baker S."/>
            <person name="Barry K."/>
            <person name="Bills G."/>
            <person name="Bluhm B."/>
            <person name="Cannon C."/>
            <person name="Castanera R."/>
            <person name="Culley D."/>
            <person name="Daum C."/>
            <person name="Ezra D."/>
            <person name="Gonzalez J."/>
            <person name="Henrissat B."/>
            <person name="Kuo A."/>
            <person name="Liang C."/>
            <person name="Lipzen A."/>
            <person name="Lutzoni F."/>
            <person name="Magnuson J."/>
            <person name="Mondo S."/>
            <person name="Nolan M."/>
            <person name="Ohm R."/>
            <person name="Pangilinan J."/>
            <person name="Park H.-J."/>
            <person name="Ramirez L."/>
            <person name="Alfaro M."/>
            <person name="Sun H."/>
            <person name="Tritt A."/>
            <person name="Yoshinaga Y."/>
            <person name="Zwiers L.-H."/>
            <person name="Turgeon B."/>
            <person name="Goodwin S."/>
            <person name="Spatafora J."/>
            <person name="Crous P."/>
            <person name="Grigoriev I."/>
        </authorList>
    </citation>
    <scope>NUCLEOTIDE SEQUENCE</scope>
    <source>
        <strain evidence="2">CBS 125425</strain>
    </source>
</reference>
<dbReference type="EMBL" id="ML996113">
    <property type="protein sequence ID" value="KAF2737865.1"/>
    <property type="molecule type" value="Genomic_DNA"/>
</dbReference>
<feature type="compositionally biased region" description="Basic residues" evidence="1">
    <location>
        <begin position="1"/>
        <end position="11"/>
    </location>
</feature>
<protein>
    <submittedName>
        <fullName evidence="2">Uncharacterized protein</fullName>
    </submittedName>
</protein>
<evidence type="ECO:0000313" key="3">
    <source>
        <dbReference type="Proteomes" id="UP000799444"/>
    </source>
</evidence>
<feature type="compositionally biased region" description="Acidic residues" evidence="1">
    <location>
        <begin position="15"/>
        <end position="24"/>
    </location>
</feature>
<name>A0A9P4V6X8_9PLEO</name>
<accession>A0A9P4V6X8</accession>
<dbReference type="Proteomes" id="UP000799444">
    <property type="component" value="Unassembled WGS sequence"/>
</dbReference>
<dbReference type="OrthoDB" id="5390017at2759"/>
<keyword evidence="3" id="KW-1185">Reference proteome</keyword>
<comment type="caution">
    <text evidence="2">The sequence shown here is derived from an EMBL/GenBank/DDBJ whole genome shotgun (WGS) entry which is preliminary data.</text>
</comment>
<dbReference type="AlphaFoldDB" id="A0A9P4V6X8"/>
<evidence type="ECO:0000313" key="2">
    <source>
        <dbReference type="EMBL" id="KAF2737865.1"/>
    </source>
</evidence>
<feature type="region of interest" description="Disordered" evidence="1">
    <location>
        <begin position="1"/>
        <end position="51"/>
    </location>
</feature>
<proteinExistence type="predicted"/>
<evidence type="ECO:0000256" key="1">
    <source>
        <dbReference type="SAM" id="MobiDB-lite"/>
    </source>
</evidence>
<sequence length="235" mass="25379">MSVALNRKRSRLALEAEEEEDEHEDTTPTATQHIAVSRPPDATLKRSKTDSDLDELSIVAPDQAWSIDVATILASPTLHSPPGSAVQEHNNVQRYAAGSSIVVFCIQGNLQLHYDLLCTALPDLYAVAPTLQALVLCRDPSSHVPSTASPFCLPLIQAVAPEYNHFVKLGLSHPLGGGHLPLDALVVVDPKGRRRLVLPFGWGAGRHAANVGGGRMVQQRLMGLLKQCIELISKE</sequence>
<organism evidence="2 3">
    <name type="scientific">Polyplosphaeria fusca</name>
    <dbReference type="NCBI Taxonomy" id="682080"/>
    <lineage>
        <taxon>Eukaryota</taxon>
        <taxon>Fungi</taxon>
        <taxon>Dikarya</taxon>
        <taxon>Ascomycota</taxon>
        <taxon>Pezizomycotina</taxon>
        <taxon>Dothideomycetes</taxon>
        <taxon>Pleosporomycetidae</taxon>
        <taxon>Pleosporales</taxon>
        <taxon>Tetraplosphaeriaceae</taxon>
        <taxon>Polyplosphaeria</taxon>
    </lineage>
</organism>
<gene>
    <name evidence="2" type="ORF">EJ04DRAFT_561285</name>
</gene>